<dbReference type="InterPro" id="IPR001650">
    <property type="entry name" value="Helicase_C-like"/>
</dbReference>
<dbReference type="PROSITE" id="PS51194">
    <property type="entry name" value="HELICASE_CTER"/>
    <property type="match status" value="1"/>
</dbReference>
<dbReference type="GO" id="GO:0004386">
    <property type="term" value="F:helicase activity"/>
    <property type="evidence" value="ECO:0007669"/>
    <property type="project" value="UniProtKB-KW"/>
</dbReference>
<feature type="region of interest" description="Disordered" evidence="9">
    <location>
        <begin position="1774"/>
        <end position="1802"/>
    </location>
</feature>
<feature type="compositionally biased region" description="Polar residues" evidence="9">
    <location>
        <begin position="1642"/>
        <end position="1660"/>
    </location>
</feature>
<sequence>MHKHSEPYTKNEVKCRERTLSESSRKSVEAPFVKSEITLELEKITETTFLQTPMDHLFQIEVQTSFESSTHPNMDNITSRDLLKYTDVVVAEEESVNLHSPQLSNVLSDHNYTSQELIDRTKLQDILLEQIIPNGTSLQTIPPKISNFIDSTMDNIRVLQSEISKTKKCKFLADLNDVPQLNAQAGEILEPTPSGRNLSLSSLNTLQYNDSTSYPENCSEPLEVETYDEYFENLYKNISEIEIYSKPILKCTMDFAKELYKECNAYLSKPDGDFQKFVIKKLRKLKAIAKLGQKTNSNTFAKKRHQSLNERSILHDIHKSSNLESTSSNEESAMRISSAENSHSASALTIRARFRPKIDKKNSIIQEYMDNIDLSKYIKLDIINNKYRQSSSESDNGNKESKIRQPLDDDTDKEIERLTNLSGLNKRHGHIRNSKLPNENRSKPIILNSKKDKVYDLFEDDQETYDPENTSNDVADELLTENQYLSRYNEQVKLQLLNESNSDSGLSDQSDSNYNLSMESSSEESECKRDIVNRFLDKFESNKHEHDVNEVNKIDDTKGSNQLQIEQKKMLEKCLDGNDELWNESFIHMKRSKPKSLEIMLAEAESRNKSEEIILSSESEYSDDEPIEVEPVEEKSRFIKPMLRMDQLANETRVAQKLESDRIRRLDKKQSRLSKAIKKFSESLEKTDFILDYLENTKTFIKVDNDIVKHLKPHQIDGVKFMYDSCYGGIDHSKKNTGSGCILAHCMGLGKTLQLIALIHTVISYKELNTTKVLVLCPKSTVMNWADELQRWLGPLRRKTYIKIFAFPDSSDISDKLRVLEEWSLSSTNKAGCLLVGYEAFRTLVCYHSYKNRGNLCPATLENIREKVNKHLLQPGADLVVCDEGHIIKNSKSAISLAVAKIVTPKRIILTGTPIQNNLKEYYSMVNFIKPLYLGTEKEFANLYANPIKNGQHKDSSKKDITVMKQRSYVLHKKLSKFVQRKEAELLKTFLPQKFEYVLFIPMTPVQNKLYEFILETIAKRGDSRGKSLITDYTVLRKIWTHPKVLEDAWKNAIFQKNKKDTKKIINTHSDDDQPDDIYDSQTGSISVTNDWWRQFLSNKDLETIMPSNKLRTMFAILRMCEEKGEKCLIFSAFVAVLNVVEYFFKKITDSDPEVLQQIHISTAQKMSNIWISGQDYYRLDGKTPKNIRHEMIKRFNSEANKRARVFLISAKAGGQGINLIGANRVIILDTSWNPSNDQQNIFRIFRLGQKRNCYIYRLIAMGTMEEKVYSRSVTKQAMSFRVVDEQQIDRHYNMAELAELYTLTQPQKNERIMPVLPKDTILAHLLLSQSEFVYKYHEHDSLLENKVEQELSEQEKAEAWATYEKDMQLNIDQQEGYNPDKNENLFQAAKLSSYVNSQPTLDMQTLLSYSLQSASLLPQYNYSMNPSYLDAFNMYQKFQPLNFPDITNTSYNSLGAQPHSNIQKNPLIVSNMHNIAAAKSMQCDFGLFDANGQKNCDTNSNSAIIPQSLLPLSSSSAHKNMASGSNNILSALGQYKQIMENPLSSLFNYPAQSYGHKTLKTMPTNSTMTGQGISAMPYNTGNQSSFMKELHTVEPNIETENSSQQERKPQQKTCDDFSSIHNMSSAHEIPQRFPLHRASVKHNSPGEQHSTSKGVPSTNMSVVENLTSTEISTVSSTTLQNIRDPKNVNNNLPAKYSIDDQFKKSKEIKIIPRNFNVSKNLNEISPGISVTAVGTFPEKAALDPSISPTFQPPDKDVDSNVFSKHGQGIYNFDPTNRPLASINNAPASEIDSPLEKTQAKKSESLSPSYYTKSVVDLITSAANLSAENSVSHDLVSKAKKSNGPKHNICSQHTTHTTDTILEANKKIIIGINSNGENPNLAIRKRSAETTKANLTSKRFKR</sequence>
<dbReference type="CDD" id="cd18793">
    <property type="entry name" value="SF2_C_SNF"/>
    <property type="match status" value="1"/>
</dbReference>
<feature type="region of interest" description="Disordered" evidence="9">
    <location>
        <begin position="1640"/>
        <end position="1660"/>
    </location>
</feature>
<dbReference type="SUPFAM" id="SSF52540">
    <property type="entry name" value="P-loop containing nucleoside triphosphate hydrolases"/>
    <property type="match status" value="2"/>
</dbReference>
<evidence type="ECO:0000256" key="6">
    <source>
        <dbReference type="ARBA" id="ARBA00022840"/>
    </source>
</evidence>
<dbReference type="Gene3D" id="3.40.50.300">
    <property type="entry name" value="P-loop containing nucleotide triphosphate hydrolases"/>
    <property type="match status" value="1"/>
</dbReference>
<feature type="domain" description="Helicase ATP-binding" evidence="10">
    <location>
        <begin position="732"/>
        <end position="932"/>
    </location>
</feature>
<dbReference type="GO" id="GO:0016887">
    <property type="term" value="F:ATP hydrolysis activity"/>
    <property type="evidence" value="ECO:0007669"/>
    <property type="project" value="InterPro"/>
</dbReference>
<dbReference type="InterPro" id="IPR014001">
    <property type="entry name" value="Helicase_ATP-bd"/>
</dbReference>
<dbReference type="PANTHER" id="PTHR45797:SF3">
    <property type="entry name" value="TRANSCRIPTIONAL REGULATOR ATRX HOMOLOG"/>
    <property type="match status" value="1"/>
</dbReference>
<dbReference type="Pfam" id="PF00176">
    <property type="entry name" value="SNF2-rel_dom"/>
    <property type="match status" value="1"/>
</dbReference>
<comment type="similarity">
    <text evidence="2">Belongs to the SNF2/RAD54 helicase family.</text>
</comment>
<evidence type="ECO:0000256" key="1">
    <source>
        <dbReference type="ARBA" id="ARBA00004123"/>
    </source>
</evidence>
<evidence type="ECO:0000259" key="11">
    <source>
        <dbReference type="PROSITE" id="PS51194"/>
    </source>
</evidence>
<evidence type="ECO:0000256" key="9">
    <source>
        <dbReference type="SAM" id="MobiDB-lite"/>
    </source>
</evidence>
<dbReference type="InterPro" id="IPR049730">
    <property type="entry name" value="SNF2/RAD54-like_C"/>
</dbReference>
<keyword evidence="8" id="KW-0539">Nucleus</keyword>
<feature type="region of interest" description="Disordered" evidence="9">
    <location>
        <begin position="388"/>
        <end position="445"/>
    </location>
</feature>
<dbReference type="InterPro" id="IPR000330">
    <property type="entry name" value="SNF2_N"/>
</dbReference>
<dbReference type="CDD" id="cd19958">
    <property type="entry name" value="pyocin_knob"/>
    <property type="match status" value="1"/>
</dbReference>
<feature type="compositionally biased region" description="Basic and acidic residues" evidence="9">
    <location>
        <begin position="396"/>
        <end position="407"/>
    </location>
</feature>
<dbReference type="Proteomes" id="UP000504634">
    <property type="component" value="Unplaced"/>
</dbReference>
<evidence type="ECO:0000259" key="10">
    <source>
        <dbReference type="PROSITE" id="PS51192"/>
    </source>
</evidence>
<protein>
    <submittedName>
        <fullName evidence="13">Transcriptional regulator ATRX-like isoform X1</fullName>
    </submittedName>
</protein>
<dbReference type="InterPro" id="IPR038718">
    <property type="entry name" value="SNF2-like_sf"/>
</dbReference>
<dbReference type="SMART" id="SM00490">
    <property type="entry name" value="HELICc"/>
    <property type="match status" value="1"/>
</dbReference>
<evidence type="ECO:0000256" key="2">
    <source>
        <dbReference type="ARBA" id="ARBA00007025"/>
    </source>
</evidence>
<dbReference type="GO" id="GO:0005524">
    <property type="term" value="F:ATP binding"/>
    <property type="evidence" value="ECO:0007669"/>
    <property type="project" value="UniProtKB-KW"/>
</dbReference>
<evidence type="ECO:0000313" key="13">
    <source>
        <dbReference type="RefSeq" id="XP_030382795.1"/>
    </source>
</evidence>
<evidence type="ECO:0000256" key="7">
    <source>
        <dbReference type="ARBA" id="ARBA00023125"/>
    </source>
</evidence>
<feature type="compositionally biased region" description="Polar residues" evidence="9">
    <location>
        <begin position="500"/>
        <end position="518"/>
    </location>
</feature>
<keyword evidence="5" id="KW-0347">Helicase</keyword>
<reference evidence="13" key="1">
    <citation type="submission" date="2025-08" db="UniProtKB">
        <authorList>
            <consortium name="RefSeq"/>
        </authorList>
    </citation>
    <scope>IDENTIFICATION</scope>
    <source>
        <strain evidence="13">11010-0011.00</strain>
        <tissue evidence="13">Whole body</tissue>
    </source>
</reference>
<dbReference type="SMART" id="SM00487">
    <property type="entry name" value="DEXDc"/>
    <property type="match status" value="1"/>
</dbReference>
<dbReference type="Pfam" id="PF00271">
    <property type="entry name" value="Helicase_C"/>
    <property type="match status" value="1"/>
</dbReference>
<keyword evidence="12" id="KW-1185">Reference proteome</keyword>
<feature type="region of interest" description="Disordered" evidence="9">
    <location>
        <begin position="500"/>
        <end position="525"/>
    </location>
</feature>
<comment type="subcellular location">
    <subcellularLocation>
        <location evidence="1">Nucleus</location>
    </subcellularLocation>
</comment>
<dbReference type="RefSeq" id="XP_030382795.1">
    <property type="nucleotide sequence ID" value="XM_030526935.1"/>
</dbReference>
<keyword evidence="4" id="KW-0378">Hydrolase</keyword>
<keyword evidence="6" id="KW-0067">ATP-binding</keyword>
<name>A0A6J2U4D7_DROLE</name>
<proteinExistence type="inferred from homology"/>
<evidence type="ECO:0000256" key="4">
    <source>
        <dbReference type="ARBA" id="ARBA00022801"/>
    </source>
</evidence>
<accession>A0A6J2U4D7</accession>
<keyword evidence="7" id="KW-0238">DNA-binding</keyword>
<dbReference type="InterPro" id="IPR027417">
    <property type="entry name" value="P-loop_NTPase"/>
</dbReference>
<feature type="domain" description="Helicase C-terminal" evidence="11">
    <location>
        <begin position="1113"/>
        <end position="1297"/>
    </location>
</feature>
<dbReference type="GO" id="GO:0003677">
    <property type="term" value="F:DNA binding"/>
    <property type="evidence" value="ECO:0007669"/>
    <property type="project" value="UniProtKB-KW"/>
</dbReference>
<dbReference type="GO" id="GO:0005634">
    <property type="term" value="C:nucleus"/>
    <property type="evidence" value="ECO:0007669"/>
    <property type="project" value="UniProtKB-SubCell"/>
</dbReference>
<evidence type="ECO:0000313" key="12">
    <source>
        <dbReference type="Proteomes" id="UP000504634"/>
    </source>
</evidence>
<dbReference type="GeneID" id="115630405"/>
<dbReference type="OrthoDB" id="9900844at2759"/>
<gene>
    <name evidence="13" type="primary">LOC115630405</name>
</gene>
<feature type="region of interest" description="Disordered" evidence="9">
    <location>
        <begin position="1"/>
        <end position="27"/>
    </location>
</feature>
<keyword evidence="3" id="KW-0547">Nucleotide-binding</keyword>
<dbReference type="Gene3D" id="3.40.50.10810">
    <property type="entry name" value="Tandem AAA-ATPase domain"/>
    <property type="match status" value="1"/>
</dbReference>
<evidence type="ECO:0000256" key="8">
    <source>
        <dbReference type="ARBA" id="ARBA00023242"/>
    </source>
</evidence>
<dbReference type="PANTHER" id="PTHR45797">
    <property type="entry name" value="RAD54-LIKE"/>
    <property type="match status" value="1"/>
</dbReference>
<evidence type="ECO:0000256" key="5">
    <source>
        <dbReference type="ARBA" id="ARBA00022806"/>
    </source>
</evidence>
<evidence type="ECO:0000256" key="3">
    <source>
        <dbReference type="ARBA" id="ARBA00022741"/>
    </source>
</evidence>
<dbReference type="PROSITE" id="PS51192">
    <property type="entry name" value="HELICASE_ATP_BIND_1"/>
    <property type="match status" value="1"/>
</dbReference>
<organism evidence="12 13">
    <name type="scientific">Drosophila lebanonensis</name>
    <name type="common">Fruit fly</name>
    <name type="synonym">Scaptodrosophila lebanonensis</name>
    <dbReference type="NCBI Taxonomy" id="7225"/>
    <lineage>
        <taxon>Eukaryota</taxon>
        <taxon>Metazoa</taxon>
        <taxon>Ecdysozoa</taxon>
        <taxon>Arthropoda</taxon>
        <taxon>Hexapoda</taxon>
        <taxon>Insecta</taxon>
        <taxon>Pterygota</taxon>
        <taxon>Neoptera</taxon>
        <taxon>Endopterygota</taxon>
        <taxon>Diptera</taxon>
        <taxon>Brachycera</taxon>
        <taxon>Muscomorpha</taxon>
        <taxon>Ephydroidea</taxon>
        <taxon>Drosophilidae</taxon>
        <taxon>Scaptodrosophila</taxon>
    </lineage>
</organism>
<dbReference type="InterPro" id="IPR044574">
    <property type="entry name" value="ARIP4-like"/>
</dbReference>